<gene>
    <name evidence="2" type="ORF">BKG82_26125</name>
</gene>
<dbReference type="EMBL" id="MLIQ01000042">
    <property type="protein sequence ID" value="OHU47138.1"/>
    <property type="molecule type" value="Genomic_DNA"/>
</dbReference>
<organism evidence="2 3">
    <name type="scientific">Mycobacteroides chelonae</name>
    <name type="common">Mycobacterium chelonae</name>
    <dbReference type="NCBI Taxonomy" id="1774"/>
    <lineage>
        <taxon>Bacteria</taxon>
        <taxon>Bacillati</taxon>
        <taxon>Actinomycetota</taxon>
        <taxon>Actinomycetes</taxon>
        <taxon>Mycobacteriales</taxon>
        <taxon>Mycobacteriaceae</taxon>
        <taxon>Mycobacteroides</taxon>
    </lineage>
</organism>
<evidence type="ECO:0000313" key="2">
    <source>
        <dbReference type="EMBL" id="OHU47138.1"/>
    </source>
</evidence>
<name>A0A1S1LCK3_MYCCH</name>
<accession>A0A1S1LCK3</accession>
<protein>
    <submittedName>
        <fullName evidence="2">Uncharacterized protein</fullName>
    </submittedName>
</protein>
<feature type="compositionally biased region" description="Basic and acidic residues" evidence="1">
    <location>
        <begin position="7"/>
        <end position="18"/>
    </location>
</feature>
<reference evidence="2 3" key="1">
    <citation type="submission" date="2016-10" db="EMBL/GenBank/DDBJ databases">
        <title>Evaluation of Human, Veterinary and Environmental Mycobacterium chelonae Isolates by Core Genome Phylogenomic Analysis, Targeted Gene Comparison, and Anti-microbial Susceptibility Patterns: A Tale of Mistaken Identities.</title>
        <authorList>
            <person name="Fogelson S.B."/>
            <person name="Camus A.C."/>
            <person name="Lorenz W."/>
            <person name="Vasireddy R."/>
            <person name="Vasireddy S."/>
            <person name="Smith T."/>
            <person name="Brown-Elliott B.A."/>
            <person name="Wallace R.J.Jr."/>
            <person name="Hasan N.A."/>
            <person name="Reischl U."/>
            <person name="Sanchez S."/>
        </authorList>
    </citation>
    <scope>NUCLEOTIDE SEQUENCE [LARGE SCALE GENOMIC DNA]</scope>
    <source>
        <strain evidence="2 3">15515</strain>
    </source>
</reference>
<sequence length="108" mass="10871">MMAAMKDLSRTVEGERPTHVPSLGTGAAGIRGLLDSEELAATVSGSAAGSGTSVTCAELGMLSAVRHAGGVRVIHPDFKYGNSRVVDVKVGGDGLLDVISVAGPIQLV</sequence>
<dbReference type="AlphaFoldDB" id="A0A1S1LCK3"/>
<comment type="caution">
    <text evidence="2">The sequence shown here is derived from an EMBL/GenBank/DDBJ whole genome shotgun (WGS) entry which is preliminary data.</text>
</comment>
<feature type="region of interest" description="Disordered" evidence="1">
    <location>
        <begin position="1"/>
        <end position="24"/>
    </location>
</feature>
<proteinExistence type="predicted"/>
<dbReference type="Proteomes" id="UP000180043">
    <property type="component" value="Unassembled WGS sequence"/>
</dbReference>
<evidence type="ECO:0000256" key="1">
    <source>
        <dbReference type="SAM" id="MobiDB-lite"/>
    </source>
</evidence>
<evidence type="ECO:0000313" key="3">
    <source>
        <dbReference type="Proteomes" id="UP000180043"/>
    </source>
</evidence>